<keyword evidence="3" id="KW-1185">Reference proteome</keyword>
<organism evidence="2 3">
    <name type="scientific">Flemingia macrophylla</name>
    <dbReference type="NCBI Taxonomy" id="520843"/>
    <lineage>
        <taxon>Eukaryota</taxon>
        <taxon>Viridiplantae</taxon>
        <taxon>Streptophyta</taxon>
        <taxon>Embryophyta</taxon>
        <taxon>Tracheophyta</taxon>
        <taxon>Spermatophyta</taxon>
        <taxon>Magnoliopsida</taxon>
        <taxon>eudicotyledons</taxon>
        <taxon>Gunneridae</taxon>
        <taxon>Pentapetalae</taxon>
        <taxon>rosids</taxon>
        <taxon>fabids</taxon>
        <taxon>Fabales</taxon>
        <taxon>Fabaceae</taxon>
        <taxon>Papilionoideae</taxon>
        <taxon>50 kb inversion clade</taxon>
        <taxon>NPAAA clade</taxon>
        <taxon>indigoferoid/millettioid clade</taxon>
        <taxon>Phaseoleae</taxon>
        <taxon>Flemingia</taxon>
    </lineage>
</organism>
<evidence type="ECO:0000313" key="2">
    <source>
        <dbReference type="EMBL" id="KAL2344393.1"/>
    </source>
</evidence>
<dbReference type="Proteomes" id="UP001603857">
    <property type="component" value="Unassembled WGS sequence"/>
</dbReference>
<feature type="domain" description="Nucleotide-diphospho-sugar transferase" evidence="1">
    <location>
        <begin position="99"/>
        <end position="245"/>
    </location>
</feature>
<evidence type="ECO:0000313" key="3">
    <source>
        <dbReference type="Proteomes" id="UP001603857"/>
    </source>
</evidence>
<dbReference type="AlphaFoldDB" id="A0ABD1N8U5"/>
<dbReference type="InterPro" id="IPR005069">
    <property type="entry name" value="Nucl-diP-sugar_transferase"/>
</dbReference>
<name>A0ABD1N8U5_9FABA</name>
<accession>A0ABD1N8U5</accession>
<reference evidence="2 3" key="1">
    <citation type="submission" date="2024-08" db="EMBL/GenBank/DDBJ databases">
        <title>Insights into the chromosomal genome structure of Flemingia macrophylla.</title>
        <authorList>
            <person name="Ding Y."/>
            <person name="Zhao Y."/>
            <person name="Bi W."/>
            <person name="Wu M."/>
            <person name="Zhao G."/>
            <person name="Gong Y."/>
            <person name="Li W."/>
            <person name="Zhang P."/>
        </authorList>
    </citation>
    <scope>NUCLEOTIDE SEQUENCE [LARGE SCALE GENOMIC DNA]</scope>
    <source>
        <strain evidence="2">DYQJB</strain>
        <tissue evidence="2">Leaf</tissue>
    </source>
</reference>
<comment type="caution">
    <text evidence="2">The sequence shown here is derived from an EMBL/GenBank/DDBJ whole genome shotgun (WGS) entry which is preliminary data.</text>
</comment>
<dbReference type="EMBL" id="JBGMDY010000002">
    <property type="protein sequence ID" value="KAL2344393.1"/>
    <property type="molecule type" value="Genomic_DNA"/>
</dbReference>
<proteinExistence type="predicted"/>
<dbReference type="InterPro" id="IPR044575">
    <property type="entry name" value="RAY1-like"/>
</dbReference>
<gene>
    <name evidence="2" type="ORF">Fmac_005678</name>
</gene>
<dbReference type="PANTHER" id="PTHR47483">
    <property type="entry name" value="BETA-ARABINOFURANOSYLTRANSFERASE RAY1"/>
    <property type="match status" value="1"/>
</dbReference>
<sequence>MIAKSRSYTSEISVIIDPEIVILSGFIFTPNTCMNLAESSDCSLKDQKKIPATLKLPFSLESLLSITADKNKTVALTVAGYSYKDMLMSWVCRLRELSIENFVVCALDQETYQFSILQGIPFFTDPIAPSNISFYDCHFGTKCFQRVTKVKSRIVLKILKLGYNILLSDVDVYWFRNPVPLLHSYGPAVLVTQSDEYQKQGAINVPRRLNFGLYYAHSDTETIAAIEKVVRHAETSGLSEQPISTTHYAGKEAPTVSETTNVWSLKQT</sequence>
<evidence type="ECO:0000259" key="1">
    <source>
        <dbReference type="Pfam" id="PF03407"/>
    </source>
</evidence>
<dbReference type="Pfam" id="PF03407">
    <property type="entry name" value="Nucleotid_trans"/>
    <property type="match status" value="1"/>
</dbReference>
<protein>
    <recommendedName>
        <fullName evidence="1">Nucleotide-diphospho-sugar transferase domain-containing protein</fullName>
    </recommendedName>
</protein>
<dbReference type="PANTHER" id="PTHR47483:SF1">
    <property type="entry name" value="BETA-ARABINOFURANOSYLTRANSFERASE RAY1"/>
    <property type="match status" value="1"/>
</dbReference>